<dbReference type="AlphaFoldDB" id="A0AAD4PYY9"/>
<dbReference type="EMBL" id="JAJTJA010000008">
    <property type="protein sequence ID" value="KAH8695668.1"/>
    <property type="molecule type" value="Genomic_DNA"/>
</dbReference>
<organism evidence="1 2">
    <name type="scientific">Talaromyces proteolyticus</name>
    <dbReference type="NCBI Taxonomy" id="1131652"/>
    <lineage>
        <taxon>Eukaryota</taxon>
        <taxon>Fungi</taxon>
        <taxon>Dikarya</taxon>
        <taxon>Ascomycota</taxon>
        <taxon>Pezizomycotina</taxon>
        <taxon>Eurotiomycetes</taxon>
        <taxon>Eurotiomycetidae</taxon>
        <taxon>Eurotiales</taxon>
        <taxon>Trichocomaceae</taxon>
        <taxon>Talaromyces</taxon>
        <taxon>Talaromyces sect. Bacilispori</taxon>
    </lineage>
</organism>
<dbReference type="Proteomes" id="UP001201262">
    <property type="component" value="Unassembled WGS sequence"/>
</dbReference>
<dbReference type="InterPro" id="IPR022198">
    <property type="entry name" value="DUF3723"/>
</dbReference>
<evidence type="ECO:0000313" key="2">
    <source>
        <dbReference type="Proteomes" id="UP001201262"/>
    </source>
</evidence>
<sequence length="568" mass="65496">MESQFTNAELQLGIERSRKYKGTAKIDLEDIAFYPDISQSLEQHNVDRLCTIFRNEGCRRLEVQNHVTAVVSQQHLHTALQAAGKTPDVLLTLDPNLFPHLRFPAHQVRCLHGRHRIRAGKEVLPISDRWWTVDLYLEDISQELRSALIDEYANEKQPSDGEIYRKIRQYQREHNAAFEKRWWARLSEDKARRLRQLSNDIDLRSAFDGLLPIPGLWGGMSLGNLGKMMALKCDEEIVRYLSIHLRGFWVSLVSSDPAHPDIDAMMKVDSHSVDRLELLAPGASLTDARTVEGWLASGEVFRGFSPLERRRMWEWLRDYDGIIPSLRSFFQDLEYLKSCADTVKRLVKPTKMAPTLRKAMERHWVPSEVEEGIPIQTSECTFEQRSGSRLMHQALAYRQVWLYAMRHYPQMPRDPTKPDRKAKPRNGKVDETAIYEMAKLARQLGFQSTAIETLIDQSPDVLIARRVLLEARQPDRYEYHADVFHTLVRQIVECFSVATPREHLFPSDPPGNSSADLQARSGLPTIDAQKSDSRFLFLPHLHGSRVVAETVSTWYVRRCVYLAFFGPL</sequence>
<dbReference type="RefSeq" id="XP_046070810.1">
    <property type="nucleotide sequence ID" value="XM_046210218.1"/>
</dbReference>
<dbReference type="Pfam" id="PF12520">
    <property type="entry name" value="DUF3723"/>
    <property type="match status" value="1"/>
</dbReference>
<comment type="caution">
    <text evidence="1">The sequence shown here is derived from an EMBL/GenBank/DDBJ whole genome shotgun (WGS) entry which is preliminary data.</text>
</comment>
<protein>
    <submittedName>
        <fullName evidence="1">Uncharacterized protein</fullName>
    </submittedName>
</protein>
<dbReference type="GeneID" id="70240505"/>
<keyword evidence="2" id="KW-1185">Reference proteome</keyword>
<accession>A0AAD4PYY9</accession>
<evidence type="ECO:0000313" key="1">
    <source>
        <dbReference type="EMBL" id="KAH8695668.1"/>
    </source>
</evidence>
<reference evidence="1" key="1">
    <citation type="submission" date="2021-12" db="EMBL/GenBank/DDBJ databases">
        <title>Convergent genome expansion in fungi linked to evolution of root-endophyte symbiosis.</title>
        <authorList>
            <consortium name="DOE Joint Genome Institute"/>
            <person name="Ke Y.-H."/>
            <person name="Bonito G."/>
            <person name="Liao H.-L."/>
            <person name="Looney B."/>
            <person name="Rojas-Flechas A."/>
            <person name="Nash J."/>
            <person name="Hameed K."/>
            <person name="Schadt C."/>
            <person name="Martin F."/>
            <person name="Crous P.W."/>
            <person name="Miettinen O."/>
            <person name="Magnuson J.K."/>
            <person name="Labbe J."/>
            <person name="Jacobson D."/>
            <person name="Doktycz M.J."/>
            <person name="Veneault-Fourrey C."/>
            <person name="Kuo A."/>
            <person name="Mondo S."/>
            <person name="Calhoun S."/>
            <person name="Riley R."/>
            <person name="Ohm R."/>
            <person name="LaButti K."/>
            <person name="Andreopoulos B."/>
            <person name="Pangilinan J."/>
            <person name="Nolan M."/>
            <person name="Tritt A."/>
            <person name="Clum A."/>
            <person name="Lipzen A."/>
            <person name="Daum C."/>
            <person name="Barry K."/>
            <person name="Grigoriev I.V."/>
            <person name="Vilgalys R."/>
        </authorList>
    </citation>
    <scope>NUCLEOTIDE SEQUENCE</scope>
    <source>
        <strain evidence="1">PMI_201</strain>
    </source>
</reference>
<gene>
    <name evidence="1" type="ORF">BGW36DRAFT_280998</name>
</gene>
<name>A0AAD4PYY9_9EURO</name>
<proteinExistence type="predicted"/>
<feature type="non-terminal residue" evidence="1">
    <location>
        <position position="1"/>
    </location>
</feature>